<evidence type="ECO:0000313" key="3">
    <source>
        <dbReference type="Proteomes" id="UP000789390"/>
    </source>
</evidence>
<feature type="compositionally biased region" description="Polar residues" evidence="1">
    <location>
        <begin position="240"/>
        <end position="254"/>
    </location>
</feature>
<evidence type="ECO:0000256" key="1">
    <source>
        <dbReference type="SAM" id="MobiDB-lite"/>
    </source>
</evidence>
<protein>
    <submittedName>
        <fullName evidence="2">Uncharacterized protein</fullName>
    </submittedName>
</protein>
<name>A0A8J2WVW4_9CRUS</name>
<organism evidence="2 3">
    <name type="scientific">Daphnia galeata</name>
    <dbReference type="NCBI Taxonomy" id="27404"/>
    <lineage>
        <taxon>Eukaryota</taxon>
        <taxon>Metazoa</taxon>
        <taxon>Ecdysozoa</taxon>
        <taxon>Arthropoda</taxon>
        <taxon>Crustacea</taxon>
        <taxon>Branchiopoda</taxon>
        <taxon>Diplostraca</taxon>
        <taxon>Cladocera</taxon>
        <taxon>Anomopoda</taxon>
        <taxon>Daphniidae</taxon>
        <taxon>Daphnia</taxon>
    </lineage>
</organism>
<comment type="caution">
    <text evidence="2">The sequence shown here is derived from an EMBL/GenBank/DDBJ whole genome shotgun (WGS) entry which is preliminary data.</text>
</comment>
<dbReference type="Proteomes" id="UP000789390">
    <property type="component" value="Unassembled WGS sequence"/>
</dbReference>
<keyword evidence="3" id="KW-1185">Reference proteome</keyword>
<feature type="region of interest" description="Disordered" evidence="1">
    <location>
        <begin position="240"/>
        <end position="262"/>
    </location>
</feature>
<sequence>MATNSSSVKMGEMRPGLFHINWTIPCSNKKYYDVPKGSLELCSTQLGVSGRRFSIHCSPKTKYLPKKDVHEYIVTLNEVLNGPSPPLNPVDSTISKEQPNRKLVDLLKVMEPEVPLATLVITSTLNSTSVHDVESQSISTADLVTSTLCEKQTVYFQMAENSSFIKMEEMRPGLFRIHWTLENRGSKLDDHQREEFLLCGGHSGWKFSINYDAKYGNELDKKIIAVNEISCNGDSTVSETNKVNSASREINQEQPKPAKRPKIVHEDSQDLLFLVPFSVEFSFSTEDESRY</sequence>
<accession>A0A8J2WVW4</accession>
<reference evidence="2" key="1">
    <citation type="submission" date="2021-11" db="EMBL/GenBank/DDBJ databases">
        <authorList>
            <person name="Schell T."/>
        </authorList>
    </citation>
    <scope>NUCLEOTIDE SEQUENCE</scope>
    <source>
        <strain evidence="2">M5</strain>
    </source>
</reference>
<proteinExistence type="predicted"/>
<evidence type="ECO:0000313" key="2">
    <source>
        <dbReference type="EMBL" id="CAH0113640.1"/>
    </source>
</evidence>
<dbReference type="EMBL" id="CAKKLH010000343">
    <property type="protein sequence ID" value="CAH0113640.1"/>
    <property type="molecule type" value="Genomic_DNA"/>
</dbReference>
<dbReference type="AlphaFoldDB" id="A0A8J2WVW4"/>
<gene>
    <name evidence="2" type="ORF">DGAL_LOCUS17540</name>
</gene>